<dbReference type="Proteomes" id="UP001470230">
    <property type="component" value="Unassembled WGS sequence"/>
</dbReference>
<dbReference type="InterPro" id="IPR005225">
    <property type="entry name" value="Small_GTP-bd"/>
</dbReference>
<dbReference type="PANTHER" id="PTHR47979">
    <property type="entry name" value="DRAB11-RELATED"/>
    <property type="match status" value="1"/>
</dbReference>
<dbReference type="Gene3D" id="3.40.50.300">
    <property type="entry name" value="P-loop containing nucleotide triphosphate hydrolases"/>
    <property type="match status" value="1"/>
</dbReference>
<dbReference type="SMART" id="SM00173">
    <property type="entry name" value="RAS"/>
    <property type="match status" value="1"/>
</dbReference>
<dbReference type="PROSITE" id="PS51420">
    <property type="entry name" value="RHO"/>
    <property type="match status" value="1"/>
</dbReference>
<evidence type="ECO:0000313" key="4">
    <source>
        <dbReference type="Proteomes" id="UP001470230"/>
    </source>
</evidence>
<comment type="caution">
    <text evidence="3">The sequence shown here is derived from an EMBL/GenBank/DDBJ whole genome shotgun (WGS) entry which is preliminary data.</text>
</comment>
<evidence type="ECO:0000256" key="2">
    <source>
        <dbReference type="SAM" id="MobiDB-lite"/>
    </source>
</evidence>
<reference evidence="3 4" key="1">
    <citation type="submission" date="2024-04" db="EMBL/GenBank/DDBJ databases">
        <title>Tritrichomonas musculus Genome.</title>
        <authorList>
            <person name="Alves-Ferreira E."/>
            <person name="Grigg M."/>
            <person name="Lorenzi H."/>
            <person name="Galac M."/>
        </authorList>
    </citation>
    <scope>NUCLEOTIDE SEQUENCE [LARGE SCALE GENOMIC DNA]</scope>
    <source>
        <strain evidence="3 4">EAF2021</strain>
    </source>
</reference>
<dbReference type="CDD" id="cd00154">
    <property type="entry name" value="Rab"/>
    <property type="match status" value="1"/>
</dbReference>
<dbReference type="SMART" id="SM00175">
    <property type="entry name" value="RAB"/>
    <property type="match status" value="1"/>
</dbReference>
<dbReference type="PROSITE" id="PS51417">
    <property type="entry name" value="ARF"/>
    <property type="match status" value="1"/>
</dbReference>
<feature type="region of interest" description="Disordered" evidence="2">
    <location>
        <begin position="179"/>
        <end position="203"/>
    </location>
</feature>
<evidence type="ECO:0008006" key="5">
    <source>
        <dbReference type="Google" id="ProtNLM"/>
    </source>
</evidence>
<organism evidence="3 4">
    <name type="scientific">Tritrichomonas musculus</name>
    <dbReference type="NCBI Taxonomy" id="1915356"/>
    <lineage>
        <taxon>Eukaryota</taxon>
        <taxon>Metamonada</taxon>
        <taxon>Parabasalia</taxon>
        <taxon>Tritrichomonadida</taxon>
        <taxon>Tritrichomonadidae</taxon>
        <taxon>Tritrichomonas</taxon>
    </lineage>
</organism>
<feature type="compositionally biased region" description="Polar residues" evidence="2">
    <location>
        <begin position="179"/>
        <end position="195"/>
    </location>
</feature>
<accession>A0ABR2KV63</accession>
<evidence type="ECO:0000313" key="3">
    <source>
        <dbReference type="EMBL" id="KAK8894943.1"/>
    </source>
</evidence>
<sequence length="203" mass="22464">MSQASPSFKIVVVGASTVGKSSIVQRLVQGTFTEDGSTTCGADFYTYTCPVNSNNVKLQIWDTAGQERFRSISKSYFRNAVGAILVYDITNMQSFDQLTDWLNDLQTLCSPNAYIILVGNKIDLESQRQVGAQQVKDFAERHHLESIETSALNGKNIKEAFARLAFEVTARVNNGQITVSTNRIQPPPSLEQTQQNDEKKGCC</sequence>
<dbReference type="SMART" id="SM00176">
    <property type="entry name" value="RAN"/>
    <property type="match status" value="1"/>
</dbReference>
<keyword evidence="4" id="KW-1185">Reference proteome</keyword>
<dbReference type="PRINTS" id="PR00449">
    <property type="entry name" value="RASTRNSFRMNG"/>
</dbReference>
<dbReference type="InterPro" id="IPR001806">
    <property type="entry name" value="Small_GTPase"/>
</dbReference>
<evidence type="ECO:0000256" key="1">
    <source>
        <dbReference type="ARBA" id="ARBA00006270"/>
    </source>
</evidence>
<dbReference type="SUPFAM" id="SSF52540">
    <property type="entry name" value="P-loop containing nucleoside triphosphate hydrolases"/>
    <property type="match status" value="1"/>
</dbReference>
<protein>
    <recommendedName>
        <fullName evidence="5">Small GTP-binding protein</fullName>
    </recommendedName>
</protein>
<dbReference type="PROSITE" id="PS51421">
    <property type="entry name" value="RAS"/>
    <property type="match status" value="1"/>
</dbReference>
<dbReference type="InterPro" id="IPR050209">
    <property type="entry name" value="Rab_GTPases_membrane_traffic"/>
</dbReference>
<gene>
    <name evidence="3" type="ORF">M9Y10_023385</name>
</gene>
<dbReference type="EMBL" id="JAPFFF010000003">
    <property type="protein sequence ID" value="KAK8894943.1"/>
    <property type="molecule type" value="Genomic_DNA"/>
</dbReference>
<dbReference type="SMART" id="SM00174">
    <property type="entry name" value="RHO"/>
    <property type="match status" value="1"/>
</dbReference>
<proteinExistence type="inferred from homology"/>
<comment type="similarity">
    <text evidence="1">Belongs to the small GTPase superfamily. Rab family.</text>
</comment>
<dbReference type="NCBIfam" id="TIGR00231">
    <property type="entry name" value="small_GTP"/>
    <property type="match status" value="1"/>
</dbReference>
<dbReference type="InterPro" id="IPR027417">
    <property type="entry name" value="P-loop_NTPase"/>
</dbReference>
<dbReference type="Pfam" id="PF00071">
    <property type="entry name" value="Ras"/>
    <property type="match status" value="1"/>
</dbReference>
<dbReference type="PROSITE" id="PS51419">
    <property type="entry name" value="RAB"/>
    <property type="match status" value="1"/>
</dbReference>
<name>A0ABR2KV63_9EUKA</name>